<feature type="chain" id="PRO_5014701706" evidence="1">
    <location>
        <begin position="27"/>
        <end position="78"/>
    </location>
</feature>
<sequence>MAWLLAYAKAAFYGPWMVVPLHSTVCVCVCGHTCGMCVPSASSSEPKFFHQKTLRSIIGRINTFVRATTPRPRVIEFN</sequence>
<dbReference type="EMBL" id="GGFL01011333">
    <property type="protein sequence ID" value="MBW75511.1"/>
    <property type="molecule type" value="Transcribed_RNA"/>
</dbReference>
<keyword evidence="1" id="KW-0732">Signal</keyword>
<evidence type="ECO:0000313" key="2">
    <source>
        <dbReference type="EMBL" id="MBW75511.1"/>
    </source>
</evidence>
<reference evidence="2" key="1">
    <citation type="submission" date="2018-01" db="EMBL/GenBank/DDBJ databases">
        <title>An insight into the sialome of Amazonian anophelines.</title>
        <authorList>
            <person name="Ribeiro J.M."/>
            <person name="Scarpassa V."/>
            <person name="Calvo E."/>
        </authorList>
    </citation>
    <scope>NUCLEOTIDE SEQUENCE</scope>
</reference>
<name>A0A2M4DDG7_ANODA</name>
<accession>A0A2M4DDG7</accession>
<dbReference type="AlphaFoldDB" id="A0A2M4DDG7"/>
<organism evidence="2">
    <name type="scientific">Anopheles darlingi</name>
    <name type="common">Mosquito</name>
    <dbReference type="NCBI Taxonomy" id="43151"/>
    <lineage>
        <taxon>Eukaryota</taxon>
        <taxon>Metazoa</taxon>
        <taxon>Ecdysozoa</taxon>
        <taxon>Arthropoda</taxon>
        <taxon>Hexapoda</taxon>
        <taxon>Insecta</taxon>
        <taxon>Pterygota</taxon>
        <taxon>Neoptera</taxon>
        <taxon>Endopterygota</taxon>
        <taxon>Diptera</taxon>
        <taxon>Nematocera</taxon>
        <taxon>Culicoidea</taxon>
        <taxon>Culicidae</taxon>
        <taxon>Anophelinae</taxon>
        <taxon>Anopheles</taxon>
    </lineage>
</organism>
<feature type="signal peptide" evidence="1">
    <location>
        <begin position="1"/>
        <end position="26"/>
    </location>
</feature>
<protein>
    <submittedName>
        <fullName evidence="2">Putative secreted protein</fullName>
    </submittedName>
</protein>
<proteinExistence type="predicted"/>
<evidence type="ECO:0000256" key="1">
    <source>
        <dbReference type="SAM" id="SignalP"/>
    </source>
</evidence>